<dbReference type="Proteomes" id="UP000073604">
    <property type="component" value="Chromosome"/>
</dbReference>
<sequence length="92" mass="10717">MAYIGFARSPHNPSRTYEMILDELKKLGFKVIFSKHHWMGDAPFGLVIVETNRGDVAIRWSLGDEFRLKLEEVEKEDHDEFVEDTLEYLSGD</sequence>
<reference evidence="2" key="1">
    <citation type="submission" date="2016-03" db="EMBL/GenBank/DDBJ databases">
        <authorList>
            <person name="Oger P.M."/>
        </authorList>
    </citation>
    <scope>NUCLEOTIDE SEQUENCE [LARGE SCALE GENOMIC DNA]</scope>
    <source>
        <strain evidence="2">OG-1</strain>
    </source>
</reference>
<dbReference type="EMBL" id="CP014750">
    <property type="protein sequence ID" value="AMQ19146.1"/>
    <property type="molecule type" value="Genomic_DNA"/>
</dbReference>
<gene>
    <name evidence="1" type="ORF">A0127_08205</name>
</gene>
<accession>A0A142CWJ4</accession>
<organism evidence="1 2">
    <name type="scientific">Thermococcus peptonophilus</name>
    <dbReference type="NCBI Taxonomy" id="53952"/>
    <lineage>
        <taxon>Archaea</taxon>
        <taxon>Methanobacteriati</taxon>
        <taxon>Methanobacteriota</taxon>
        <taxon>Thermococci</taxon>
        <taxon>Thermococcales</taxon>
        <taxon>Thermococcaceae</taxon>
        <taxon>Thermococcus</taxon>
    </lineage>
</organism>
<keyword evidence="2" id="KW-1185">Reference proteome</keyword>
<evidence type="ECO:0000313" key="1">
    <source>
        <dbReference type="EMBL" id="AMQ19146.1"/>
    </source>
</evidence>
<name>A0A142CWJ4_9EURY</name>
<dbReference type="AlphaFoldDB" id="A0A142CWJ4"/>
<dbReference type="KEGG" id="tpep:A0127_08205"/>
<proteinExistence type="predicted"/>
<dbReference type="GeneID" id="27140523"/>
<dbReference type="STRING" id="53952.A0127_08205"/>
<evidence type="ECO:0000313" key="2">
    <source>
        <dbReference type="Proteomes" id="UP000073604"/>
    </source>
</evidence>
<dbReference type="RefSeq" id="WP_062390241.1">
    <property type="nucleotide sequence ID" value="NZ_CP014750.1"/>
</dbReference>
<dbReference type="OrthoDB" id="84852at2157"/>
<protein>
    <submittedName>
        <fullName evidence="1">Uncharacterized protein</fullName>
    </submittedName>
</protein>